<comment type="pathway">
    <text evidence="5">Cofactor metabolism; pyridoxal 5'-phosphate salvage; pyridoxal 5'-phosphate from pyridoxine 5'-phosphate: step 1/1.</text>
</comment>
<name>A0ABM6WE93_9BACT</name>
<evidence type="ECO:0000256" key="5">
    <source>
        <dbReference type="HAMAP-Rule" id="MF_01629"/>
    </source>
</evidence>
<evidence type="ECO:0000259" key="6">
    <source>
        <dbReference type="Pfam" id="PF01243"/>
    </source>
</evidence>
<feature type="binding site" evidence="5">
    <location>
        <position position="84"/>
    </location>
    <ligand>
        <name>FMN</name>
        <dbReference type="ChEBI" id="CHEBI:58210"/>
    </ligand>
</feature>
<keyword evidence="5" id="KW-0664">Pyridoxine biosynthesis</keyword>
<dbReference type="PROSITE" id="PS01064">
    <property type="entry name" value="PYRIDOX_OXIDASE"/>
    <property type="match status" value="1"/>
</dbReference>
<feature type="binding site" evidence="5">
    <location>
        <begin position="62"/>
        <end position="67"/>
    </location>
    <ligand>
        <name>FMN</name>
        <dbReference type="ChEBI" id="CHEBI:58210"/>
    </ligand>
</feature>
<comment type="catalytic activity">
    <reaction evidence="5">
        <text>pyridoxamine 5'-phosphate + O2 + H2O = pyridoxal 5'-phosphate + H2O2 + NH4(+)</text>
        <dbReference type="Rhea" id="RHEA:15817"/>
        <dbReference type="ChEBI" id="CHEBI:15377"/>
        <dbReference type="ChEBI" id="CHEBI:15379"/>
        <dbReference type="ChEBI" id="CHEBI:16240"/>
        <dbReference type="ChEBI" id="CHEBI:28938"/>
        <dbReference type="ChEBI" id="CHEBI:58451"/>
        <dbReference type="ChEBI" id="CHEBI:597326"/>
        <dbReference type="EC" id="1.4.3.5"/>
    </reaction>
</comment>
<feature type="domain" description="Pyridoxamine 5'-phosphate oxidase N-terminal" evidence="6">
    <location>
        <begin position="36"/>
        <end position="158"/>
    </location>
</feature>
<dbReference type="InterPro" id="IPR019576">
    <property type="entry name" value="Pyridoxamine_oxidase_dimer_C"/>
</dbReference>
<dbReference type="SUPFAM" id="SSF50475">
    <property type="entry name" value="FMN-binding split barrel"/>
    <property type="match status" value="1"/>
</dbReference>
<feature type="binding site" evidence="5">
    <location>
        <position position="106"/>
    </location>
    <ligand>
        <name>FMN</name>
        <dbReference type="ChEBI" id="CHEBI:58210"/>
    </ligand>
</feature>
<accession>A0ABM6WE93</accession>
<dbReference type="InterPro" id="IPR011576">
    <property type="entry name" value="Pyridox_Oxase_N"/>
</dbReference>
<evidence type="ECO:0000256" key="3">
    <source>
        <dbReference type="ARBA" id="ARBA00022643"/>
    </source>
</evidence>
<dbReference type="InterPro" id="IPR019740">
    <property type="entry name" value="Pyridox_Oxase_CS"/>
</dbReference>
<comment type="similarity">
    <text evidence="1 5">Belongs to the pyridoxamine 5'-phosphate oxidase family.</text>
</comment>
<feature type="binding site" evidence="5">
    <location>
        <position position="194"/>
    </location>
    <ligand>
        <name>FMN</name>
        <dbReference type="ChEBI" id="CHEBI:58210"/>
    </ligand>
</feature>
<feature type="binding site" evidence="5">
    <location>
        <begin position="190"/>
        <end position="192"/>
    </location>
    <ligand>
        <name>substrate</name>
    </ligand>
</feature>
<comment type="pathway">
    <text evidence="5">Cofactor metabolism; pyridoxal 5'-phosphate salvage; pyridoxal 5'-phosphate from pyridoxamine 5'-phosphate: step 1/1.</text>
</comment>
<dbReference type="EC" id="1.4.3.5" evidence="5"/>
<comment type="subunit">
    <text evidence="5">Homodimer.</text>
</comment>
<sequence>MNQKIADLRQDYRLATLHEREVAASPLQQFERWWEEVIKSQVEEPNAMTLATSTPDGKPSARIVLLKSFNEQGFLFFTNYESRKGKELAENPLASLLFFWRELERQVRIEGAVIKAPAAVSDEYFNSRPAGSRIGAIASPQSKVIAGREVLEERVRELEGGPQAPQRPEHWGGYIVQPQVMEFWQGRSSRLHDRLRYTLQAGNEWKIERLAP</sequence>
<feature type="binding site" evidence="5">
    <location>
        <position position="184"/>
    </location>
    <ligand>
        <name>FMN</name>
        <dbReference type="ChEBI" id="CHEBI:58210"/>
    </ligand>
</feature>
<dbReference type="Gene3D" id="2.30.110.10">
    <property type="entry name" value="Electron Transport, Fmn-binding Protein, Chain A"/>
    <property type="match status" value="1"/>
</dbReference>
<dbReference type="Proteomes" id="UP000246099">
    <property type="component" value="Chromosome"/>
</dbReference>
<evidence type="ECO:0000256" key="2">
    <source>
        <dbReference type="ARBA" id="ARBA00022630"/>
    </source>
</evidence>
<dbReference type="EMBL" id="CP029600">
    <property type="protein sequence ID" value="AWO02276.1"/>
    <property type="molecule type" value="Genomic_DNA"/>
</dbReference>
<dbReference type="PANTHER" id="PTHR10851">
    <property type="entry name" value="PYRIDOXINE-5-PHOSPHATE OXIDASE"/>
    <property type="match status" value="1"/>
</dbReference>
<feature type="binding site" evidence="5">
    <location>
        <position position="128"/>
    </location>
    <ligand>
        <name>substrate</name>
    </ligand>
</feature>
<dbReference type="Pfam" id="PF01243">
    <property type="entry name" value="PNPOx_N"/>
    <property type="match status" value="1"/>
</dbReference>
<reference evidence="8 9" key="1">
    <citation type="submission" date="2018-05" db="EMBL/GenBank/DDBJ databases">
        <title>Chitinophaga sp. nov., isolated from rhizosphere soil of Alhagi.</title>
        <authorList>
            <person name="Liu Y."/>
        </authorList>
    </citation>
    <scope>NUCLEOTIDE SEQUENCE [LARGE SCALE GENOMIC DNA]</scope>
    <source>
        <strain evidence="8 9">T22</strain>
    </source>
</reference>
<feature type="binding site" evidence="5">
    <location>
        <position position="83"/>
    </location>
    <ligand>
        <name>FMN</name>
        <dbReference type="ChEBI" id="CHEBI:58210"/>
    </ligand>
</feature>
<keyword evidence="3 5" id="KW-0288">FMN</keyword>
<evidence type="ECO:0000256" key="4">
    <source>
        <dbReference type="ARBA" id="ARBA00023002"/>
    </source>
</evidence>
<comment type="function">
    <text evidence="5">Catalyzes the oxidation of either pyridoxine 5'-phosphate (PNP) or pyridoxamine 5'-phosphate (PMP) into pyridoxal 5'-phosphate (PLP).</text>
</comment>
<keyword evidence="9" id="KW-1185">Reference proteome</keyword>
<feature type="binding site" evidence="5">
    <location>
        <position position="132"/>
    </location>
    <ligand>
        <name>substrate</name>
    </ligand>
</feature>
<dbReference type="NCBIfam" id="NF004231">
    <property type="entry name" value="PRK05679.1"/>
    <property type="match status" value="1"/>
</dbReference>
<organism evidence="8 9">
    <name type="scientific">Chitinophaga alhagiae</name>
    <dbReference type="NCBI Taxonomy" id="2203219"/>
    <lineage>
        <taxon>Bacteria</taxon>
        <taxon>Pseudomonadati</taxon>
        <taxon>Bacteroidota</taxon>
        <taxon>Chitinophagia</taxon>
        <taxon>Chitinophagales</taxon>
        <taxon>Chitinophagaceae</taxon>
        <taxon>Chitinophaga</taxon>
    </lineage>
</organism>
<dbReference type="PANTHER" id="PTHR10851:SF0">
    <property type="entry name" value="PYRIDOXINE-5'-PHOSPHATE OXIDASE"/>
    <property type="match status" value="1"/>
</dbReference>
<feature type="binding site" evidence="5">
    <location>
        <begin position="77"/>
        <end position="78"/>
    </location>
    <ligand>
        <name>FMN</name>
        <dbReference type="ChEBI" id="CHEBI:58210"/>
    </ligand>
</feature>
<evidence type="ECO:0000256" key="1">
    <source>
        <dbReference type="ARBA" id="ARBA00007301"/>
    </source>
</evidence>
<keyword evidence="2 5" id="KW-0285">Flavoprotein</keyword>
<protein>
    <recommendedName>
        <fullName evidence="5">Pyridoxine/pyridoxamine 5'-phosphate oxidase</fullName>
        <ecNumber evidence="5">1.4.3.5</ecNumber>
    </recommendedName>
    <alternativeName>
        <fullName evidence="5">PNP/PMP oxidase</fullName>
        <shortName evidence="5">PNPOx</shortName>
    </alternativeName>
    <alternativeName>
        <fullName evidence="5">Pyridoxal 5'-phosphate synthase</fullName>
    </alternativeName>
</protein>
<evidence type="ECO:0000313" key="9">
    <source>
        <dbReference type="Proteomes" id="UP000246099"/>
    </source>
</evidence>
<proteinExistence type="inferred from homology"/>
<keyword evidence="4 5" id="KW-0560">Oxidoreductase</keyword>
<feature type="domain" description="Pyridoxine 5'-phosphate oxidase dimerisation C-terminal" evidence="7">
    <location>
        <begin position="171"/>
        <end position="212"/>
    </location>
</feature>
<feature type="binding site" evidence="5">
    <location>
        <position position="124"/>
    </location>
    <ligand>
        <name>substrate</name>
    </ligand>
</feature>
<comment type="cofactor">
    <cofactor evidence="5">
        <name>FMN</name>
        <dbReference type="ChEBI" id="CHEBI:58210"/>
    </cofactor>
    <text evidence="5">Binds 1 FMN per subunit.</text>
</comment>
<gene>
    <name evidence="5 8" type="primary">pdxH</name>
    <name evidence="8" type="ORF">DLD77_08000</name>
</gene>
<dbReference type="HAMAP" id="MF_01629">
    <property type="entry name" value="PdxH"/>
    <property type="match status" value="1"/>
</dbReference>
<evidence type="ECO:0000259" key="7">
    <source>
        <dbReference type="Pfam" id="PF10590"/>
    </source>
</evidence>
<feature type="binding site" evidence="5">
    <location>
        <position position="67"/>
    </location>
    <ligand>
        <name>substrate</name>
    </ligand>
</feature>
<dbReference type="InterPro" id="IPR000659">
    <property type="entry name" value="Pyridox_Oxase"/>
</dbReference>
<dbReference type="PIRSF" id="PIRSF000190">
    <property type="entry name" value="Pyd_amn-ph_oxd"/>
    <property type="match status" value="1"/>
</dbReference>
<comment type="catalytic activity">
    <reaction evidence="5">
        <text>pyridoxine 5'-phosphate + O2 = pyridoxal 5'-phosphate + H2O2</text>
        <dbReference type="Rhea" id="RHEA:15149"/>
        <dbReference type="ChEBI" id="CHEBI:15379"/>
        <dbReference type="ChEBI" id="CHEBI:16240"/>
        <dbReference type="ChEBI" id="CHEBI:58589"/>
        <dbReference type="ChEBI" id="CHEBI:597326"/>
        <dbReference type="EC" id="1.4.3.5"/>
    </reaction>
</comment>
<dbReference type="Pfam" id="PF10590">
    <property type="entry name" value="PNP_phzG_C"/>
    <property type="match status" value="1"/>
</dbReference>
<evidence type="ECO:0000313" key="8">
    <source>
        <dbReference type="EMBL" id="AWO02276.1"/>
    </source>
</evidence>
<dbReference type="InterPro" id="IPR012349">
    <property type="entry name" value="Split_barrel_FMN-bd"/>
</dbReference>
<dbReference type="NCBIfam" id="TIGR00558">
    <property type="entry name" value="pdxH"/>
    <property type="match status" value="1"/>
</dbReference>
<feature type="binding site" evidence="5">
    <location>
        <begin position="141"/>
        <end position="142"/>
    </location>
    <ligand>
        <name>FMN</name>
        <dbReference type="ChEBI" id="CHEBI:58210"/>
    </ligand>
</feature>